<organism evidence="6 7">
    <name type="scientific">Aliiroseovarius zhejiangensis</name>
    <dbReference type="NCBI Taxonomy" id="1632025"/>
    <lineage>
        <taxon>Bacteria</taxon>
        <taxon>Pseudomonadati</taxon>
        <taxon>Pseudomonadota</taxon>
        <taxon>Alphaproteobacteria</taxon>
        <taxon>Rhodobacterales</taxon>
        <taxon>Paracoccaceae</taxon>
        <taxon>Aliiroseovarius</taxon>
    </lineage>
</organism>
<keyword evidence="3 4" id="KW-0408">Iron</keyword>
<evidence type="ECO:0000256" key="4">
    <source>
        <dbReference type="PROSITE-ProRule" id="PRU00433"/>
    </source>
</evidence>
<dbReference type="EMBL" id="BNCH01000004">
    <property type="protein sequence ID" value="GHF00575.1"/>
    <property type="molecule type" value="Genomic_DNA"/>
</dbReference>
<feature type="domain" description="Cytochrome c" evidence="5">
    <location>
        <begin position="62"/>
        <end position="165"/>
    </location>
</feature>
<proteinExistence type="predicted"/>
<gene>
    <name evidence="6" type="ORF">GCM10016455_21980</name>
</gene>
<evidence type="ECO:0000256" key="3">
    <source>
        <dbReference type="ARBA" id="ARBA00023004"/>
    </source>
</evidence>
<evidence type="ECO:0000313" key="6">
    <source>
        <dbReference type="EMBL" id="GHF00575.1"/>
    </source>
</evidence>
<dbReference type="InterPro" id="IPR036909">
    <property type="entry name" value="Cyt_c-like_dom_sf"/>
</dbReference>
<dbReference type="Gene3D" id="1.10.760.10">
    <property type="entry name" value="Cytochrome c-like domain"/>
    <property type="match status" value="1"/>
</dbReference>
<sequence>MQRHCPLFRLNLPGGVLGLRNPFQMLRGSMLRTALIIPALTLTLAACAPDGLFTANTDKIDVTDETGAQIFAENCASCHGADAKGGAMAGAPDLTTLTARHGGKFPARYVMSTIDGYAQGSHRGPMPEFGAYLESEMEVWVDEKGVQTPTPGALVRLAEYLESVQG</sequence>
<accession>A0ABQ3J4S5</accession>
<comment type="caution">
    <text evidence="6">The sequence shown here is derived from an EMBL/GenBank/DDBJ whole genome shotgun (WGS) entry which is preliminary data.</text>
</comment>
<evidence type="ECO:0000256" key="1">
    <source>
        <dbReference type="ARBA" id="ARBA00022617"/>
    </source>
</evidence>
<dbReference type="InterPro" id="IPR009056">
    <property type="entry name" value="Cyt_c-like_dom"/>
</dbReference>
<dbReference type="SUPFAM" id="SSF46626">
    <property type="entry name" value="Cytochrome c"/>
    <property type="match status" value="1"/>
</dbReference>
<keyword evidence="2 4" id="KW-0479">Metal-binding</keyword>
<name>A0ABQ3J4S5_9RHOB</name>
<evidence type="ECO:0000259" key="5">
    <source>
        <dbReference type="PROSITE" id="PS51007"/>
    </source>
</evidence>
<dbReference type="PROSITE" id="PS51007">
    <property type="entry name" value="CYTC"/>
    <property type="match status" value="1"/>
</dbReference>
<keyword evidence="1 4" id="KW-0349">Heme</keyword>
<evidence type="ECO:0000313" key="7">
    <source>
        <dbReference type="Proteomes" id="UP000609802"/>
    </source>
</evidence>
<dbReference type="Proteomes" id="UP000609802">
    <property type="component" value="Unassembled WGS sequence"/>
</dbReference>
<reference evidence="7" key="1">
    <citation type="journal article" date="2019" name="Int. J. Syst. Evol. Microbiol.">
        <title>The Global Catalogue of Microorganisms (GCM) 10K type strain sequencing project: providing services to taxonomists for standard genome sequencing and annotation.</title>
        <authorList>
            <consortium name="The Broad Institute Genomics Platform"/>
            <consortium name="The Broad Institute Genome Sequencing Center for Infectious Disease"/>
            <person name="Wu L."/>
            <person name="Ma J."/>
        </authorList>
    </citation>
    <scope>NUCLEOTIDE SEQUENCE [LARGE SCALE GENOMIC DNA]</scope>
    <source>
        <strain evidence="7">KCTC 42443</strain>
    </source>
</reference>
<keyword evidence="7" id="KW-1185">Reference proteome</keyword>
<evidence type="ECO:0000256" key="2">
    <source>
        <dbReference type="ARBA" id="ARBA00022723"/>
    </source>
</evidence>
<dbReference type="Pfam" id="PF00034">
    <property type="entry name" value="Cytochrom_C"/>
    <property type="match status" value="1"/>
</dbReference>
<protein>
    <recommendedName>
        <fullName evidence="5">Cytochrome c domain-containing protein</fullName>
    </recommendedName>
</protein>